<dbReference type="EMBL" id="BARV01046113">
    <property type="protein sequence ID" value="GAI63141.1"/>
    <property type="molecule type" value="Genomic_DNA"/>
</dbReference>
<feature type="non-terminal residue" evidence="1">
    <location>
        <position position="1"/>
    </location>
</feature>
<organism evidence="1">
    <name type="scientific">marine sediment metagenome</name>
    <dbReference type="NCBI Taxonomy" id="412755"/>
    <lineage>
        <taxon>unclassified sequences</taxon>
        <taxon>metagenomes</taxon>
        <taxon>ecological metagenomes</taxon>
    </lineage>
</organism>
<dbReference type="AlphaFoldDB" id="X1R804"/>
<sequence>VTYMVTHDTHGTSLWRYASAWERVLTVETLTDFLIRV</sequence>
<name>X1R804_9ZZZZ</name>
<accession>X1R804</accession>
<evidence type="ECO:0000313" key="1">
    <source>
        <dbReference type="EMBL" id="GAI63141.1"/>
    </source>
</evidence>
<protein>
    <submittedName>
        <fullName evidence="1">Uncharacterized protein</fullName>
    </submittedName>
</protein>
<feature type="non-terminal residue" evidence="1">
    <location>
        <position position="37"/>
    </location>
</feature>
<gene>
    <name evidence="1" type="ORF">S06H3_67038</name>
</gene>
<proteinExistence type="predicted"/>
<comment type="caution">
    <text evidence="1">The sequence shown here is derived from an EMBL/GenBank/DDBJ whole genome shotgun (WGS) entry which is preliminary data.</text>
</comment>
<reference evidence="1" key="1">
    <citation type="journal article" date="2014" name="Front. Microbiol.">
        <title>High frequency of phylogenetically diverse reductive dehalogenase-homologous genes in deep subseafloor sedimentary metagenomes.</title>
        <authorList>
            <person name="Kawai M."/>
            <person name="Futagami T."/>
            <person name="Toyoda A."/>
            <person name="Takaki Y."/>
            <person name="Nishi S."/>
            <person name="Hori S."/>
            <person name="Arai W."/>
            <person name="Tsubouchi T."/>
            <person name="Morono Y."/>
            <person name="Uchiyama I."/>
            <person name="Ito T."/>
            <person name="Fujiyama A."/>
            <person name="Inagaki F."/>
            <person name="Takami H."/>
        </authorList>
    </citation>
    <scope>NUCLEOTIDE SEQUENCE</scope>
    <source>
        <strain evidence="1">Expedition CK06-06</strain>
    </source>
</reference>